<evidence type="ECO:0000313" key="3">
    <source>
        <dbReference type="EMBL" id="KND03038.1"/>
    </source>
</evidence>
<gene>
    <name evidence="3" type="ORF">SPPG_02107</name>
</gene>
<evidence type="ECO:0000256" key="1">
    <source>
        <dbReference type="SAM" id="MobiDB-lite"/>
    </source>
</evidence>
<feature type="region of interest" description="Disordered" evidence="1">
    <location>
        <begin position="173"/>
        <end position="237"/>
    </location>
</feature>
<proteinExistence type="predicted"/>
<feature type="region of interest" description="Disordered" evidence="1">
    <location>
        <begin position="21"/>
        <end position="40"/>
    </location>
</feature>
<dbReference type="InParanoid" id="A0A0L0HPQ6"/>
<dbReference type="RefSeq" id="XP_016611077.1">
    <property type="nucleotide sequence ID" value="XM_016750409.1"/>
</dbReference>
<evidence type="ECO:0000313" key="4">
    <source>
        <dbReference type="Proteomes" id="UP000053201"/>
    </source>
</evidence>
<dbReference type="Pfam" id="PF15249">
    <property type="entry name" value="GLTSCR1"/>
    <property type="match status" value="1"/>
</dbReference>
<feature type="domain" description="GLTSCR protein conserved" evidence="2">
    <location>
        <begin position="261"/>
        <end position="341"/>
    </location>
</feature>
<dbReference type="VEuPathDB" id="FungiDB:SPPG_02107"/>
<feature type="compositionally biased region" description="Polar residues" evidence="1">
    <location>
        <begin position="175"/>
        <end position="189"/>
    </location>
</feature>
<keyword evidence="4" id="KW-1185">Reference proteome</keyword>
<dbReference type="AlphaFoldDB" id="A0A0L0HPQ6"/>
<evidence type="ECO:0000259" key="2">
    <source>
        <dbReference type="Pfam" id="PF15249"/>
    </source>
</evidence>
<sequence>MTSEQRKLLIGQLALSSQHAQFAATGQGNHPPAAGTPVPPLGAFGGLGNLGGMTALSAAASMLSGSSNGSAQNVTAWQSIYPAATAWSTPPSSSPAGQSAGQSLLPTMLPIVYPFGGGIQMIPQMQLQHFSQNPLQAQPVASYPTTPRPAVRPSLSQATQQLRDNILAKVRATGLPSSPTPFASGSTSPLIYGTPKRQWSASPSPTSSVKRPRGRPPKTSYTDVQHPPLVASSYRPPEPTLEEVKNQQEIQRRVHEALVADQRAAREPDLSPFKSVDDVINRLLPFHVYQFGEPQKPPTELEANLPTTENLIARARAVVDQINEWQSSEKQRPSKHLVRLAERLVMEDLASDGAS</sequence>
<feature type="compositionally biased region" description="Polar residues" evidence="1">
    <location>
        <begin position="197"/>
        <end position="209"/>
    </location>
</feature>
<dbReference type="GeneID" id="27685724"/>
<dbReference type="OrthoDB" id="2131193at2759"/>
<name>A0A0L0HPQ6_SPIPD</name>
<dbReference type="Proteomes" id="UP000053201">
    <property type="component" value="Unassembled WGS sequence"/>
</dbReference>
<dbReference type="InterPro" id="IPR015671">
    <property type="entry name" value="GSCR1_dom"/>
</dbReference>
<organism evidence="3 4">
    <name type="scientific">Spizellomyces punctatus (strain DAOM BR117)</name>
    <dbReference type="NCBI Taxonomy" id="645134"/>
    <lineage>
        <taxon>Eukaryota</taxon>
        <taxon>Fungi</taxon>
        <taxon>Fungi incertae sedis</taxon>
        <taxon>Chytridiomycota</taxon>
        <taxon>Chytridiomycota incertae sedis</taxon>
        <taxon>Chytridiomycetes</taxon>
        <taxon>Spizellomycetales</taxon>
        <taxon>Spizellomycetaceae</taxon>
        <taxon>Spizellomyces</taxon>
    </lineage>
</organism>
<protein>
    <recommendedName>
        <fullName evidence="2">GLTSCR protein conserved domain-containing protein</fullName>
    </recommendedName>
</protein>
<accession>A0A0L0HPQ6</accession>
<reference evidence="3 4" key="1">
    <citation type="submission" date="2009-08" db="EMBL/GenBank/DDBJ databases">
        <title>The Genome Sequence of Spizellomyces punctatus strain DAOM BR117.</title>
        <authorList>
            <consortium name="The Broad Institute Genome Sequencing Platform"/>
            <person name="Russ C."/>
            <person name="Cuomo C."/>
            <person name="Shea T."/>
            <person name="Young S.K."/>
            <person name="Zeng Q."/>
            <person name="Koehrsen M."/>
            <person name="Haas B."/>
            <person name="Borodovsky M."/>
            <person name="Guigo R."/>
            <person name="Alvarado L."/>
            <person name="Berlin A."/>
            <person name="Bochicchio J."/>
            <person name="Borenstein D."/>
            <person name="Chapman S."/>
            <person name="Chen Z."/>
            <person name="Engels R."/>
            <person name="Freedman E."/>
            <person name="Gellesch M."/>
            <person name="Goldberg J."/>
            <person name="Griggs A."/>
            <person name="Gujja S."/>
            <person name="Heiman D."/>
            <person name="Hepburn T."/>
            <person name="Howarth C."/>
            <person name="Jen D."/>
            <person name="Larson L."/>
            <person name="Lewis B."/>
            <person name="Mehta T."/>
            <person name="Park D."/>
            <person name="Pearson M."/>
            <person name="Roberts A."/>
            <person name="Saif S."/>
            <person name="Shenoy N."/>
            <person name="Sisk P."/>
            <person name="Stolte C."/>
            <person name="Sykes S."/>
            <person name="Thomson T."/>
            <person name="Walk T."/>
            <person name="White J."/>
            <person name="Yandava C."/>
            <person name="Burger G."/>
            <person name="Gray M.W."/>
            <person name="Holland P.W.H."/>
            <person name="King N."/>
            <person name="Lang F.B.F."/>
            <person name="Roger A.J."/>
            <person name="Ruiz-Trillo I."/>
            <person name="Lander E."/>
            <person name="Nusbaum C."/>
        </authorList>
    </citation>
    <scope>NUCLEOTIDE SEQUENCE [LARGE SCALE GENOMIC DNA]</scope>
    <source>
        <strain evidence="3 4">DAOM BR117</strain>
    </source>
</reference>
<dbReference type="STRING" id="645134.A0A0L0HPQ6"/>
<dbReference type="EMBL" id="KQ257452">
    <property type="protein sequence ID" value="KND03038.1"/>
    <property type="molecule type" value="Genomic_DNA"/>
</dbReference>